<evidence type="ECO:0000256" key="5">
    <source>
        <dbReference type="SAM" id="MobiDB-lite"/>
    </source>
</evidence>
<dbReference type="SUPFAM" id="SSF53850">
    <property type="entry name" value="Periplasmic binding protein-like II"/>
    <property type="match status" value="1"/>
</dbReference>
<dbReference type="SUPFAM" id="SSF46785">
    <property type="entry name" value="Winged helix' DNA-binding domain"/>
    <property type="match status" value="1"/>
</dbReference>
<dbReference type="InterPro" id="IPR058163">
    <property type="entry name" value="LysR-type_TF_proteobact-type"/>
</dbReference>
<dbReference type="Proteomes" id="UP000186406">
    <property type="component" value="Unassembled WGS sequence"/>
</dbReference>
<dbReference type="PANTHER" id="PTHR30537:SF20">
    <property type="entry name" value="TRANSCRIPTIONAL REGULATORY PROTEIN"/>
    <property type="match status" value="1"/>
</dbReference>
<evidence type="ECO:0000313" key="7">
    <source>
        <dbReference type="EMBL" id="SHO61459.1"/>
    </source>
</evidence>
<dbReference type="Pfam" id="PF03466">
    <property type="entry name" value="LysR_substrate"/>
    <property type="match status" value="1"/>
</dbReference>
<sequence>MHGNGRHNQRPPGSAPAGTGRDRGAAGPMDWDKLRIFHAAAQAGSFTHAGEMLNMSQSAVSRQVGALEMELGIPLFHRHARGLLLTEQGDLLFRTARDVMMKLDAVQARLADSREKPSGVLRVTTTVGLGTSWLTSRLHEFLELYPDVELQVILDDSELDLSMRQADVAIRLRQPVQPDLIQRRLFTVHFHLYASPAYLRRYGSPSAVADLDHHRLITFGEQGATYLREMNWAETAGRSPDQPRRPTLKINSVVAIKRAVQRGIGIALLPDYLVEPEAGLVQLIPEADLPEYHTYFVYPAELKSTARVRAFRDFIVAKSEEWTH</sequence>
<evidence type="ECO:0000256" key="2">
    <source>
        <dbReference type="ARBA" id="ARBA00023015"/>
    </source>
</evidence>
<dbReference type="Gene3D" id="3.40.190.290">
    <property type="match status" value="1"/>
</dbReference>
<dbReference type="EMBL" id="FRXO01000001">
    <property type="protein sequence ID" value="SHO61459.1"/>
    <property type="molecule type" value="Genomic_DNA"/>
</dbReference>
<dbReference type="InterPro" id="IPR036390">
    <property type="entry name" value="WH_DNA-bd_sf"/>
</dbReference>
<proteinExistence type="inferred from homology"/>
<evidence type="ECO:0000256" key="3">
    <source>
        <dbReference type="ARBA" id="ARBA00023125"/>
    </source>
</evidence>
<dbReference type="Gene3D" id="1.10.10.10">
    <property type="entry name" value="Winged helix-like DNA-binding domain superfamily/Winged helix DNA-binding domain"/>
    <property type="match status" value="1"/>
</dbReference>
<dbReference type="PRINTS" id="PR00039">
    <property type="entry name" value="HTHLYSR"/>
</dbReference>
<organism evidence="7 8">
    <name type="scientific">Pseudoxanthobacter soli DSM 19599</name>
    <dbReference type="NCBI Taxonomy" id="1123029"/>
    <lineage>
        <taxon>Bacteria</taxon>
        <taxon>Pseudomonadati</taxon>
        <taxon>Pseudomonadota</taxon>
        <taxon>Alphaproteobacteria</taxon>
        <taxon>Hyphomicrobiales</taxon>
        <taxon>Segnochrobactraceae</taxon>
        <taxon>Pseudoxanthobacter</taxon>
    </lineage>
</organism>
<keyword evidence="4" id="KW-0804">Transcription</keyword>
<dbReference type="GO" id="GO:0003700">
    <property type="term" value="F:DNA-binding transcription factor activity"/>
    <property type="evidence" value="ECO:0007669"/>
    <property type="project" value="InterPro"/>
</dbReference>
<keyword evidence="2" id="KW-0805">Transcription regulation</keyword>
<dbReference type="CDD" id="cd08422">
    <property type="entry name" value="PBP2_CrgA_like"/>
    <property type="match status" value="1"/>
</dbReference>
<dbReference type="Pfam" id="PF00126">
    <property type="entry name" value="HTH_1"/>
    <property type="match status" value="1"/>
</dbReference>
<dbReference type="AlphaFoldDB" id="A0A1M7Z9H3"/>
<dbReference type="GO" id="GO:0043565">
    <property type="term" value="F:sequence-specific DNA binding"/>
    <property type="evidence" value="ECO:0007669"/>
    <property type="project" value="TreeGrafter"/>
</dbReference>
<dbReference type="InterPro" id="IPR005119">
    <property type="entry name" value="LysR_subst-bd"/>
</dbReference>
<evidence type="ECO:0000256" key="4">
    <source>
        <dbReference type="ARBA" id="ARBA00023163"/>
    </source>
</evidence>
<dbReference type="GO" id="GO:0006351">
    <property type="term" value="P:DNA-templated transcription"/>
    <property type="evidence" value="ECO:0007669"/>
    <property type="project" value="TreeGrafter"/>
</dbReference>
<dbReference type="STRING" id="1123029.SAMN02745172_00775"/>
<name>A0A1M7Z9H3_9HYPH</name>
<keyword evidence="3" id="KW-0238">DNA-binding</keyword>
<comment type="similarity">
    <text evidence="1">Belongs to the LysR transcriptional regulatory family.</text>
</comment>
<dbReference type="InterPro" id="IPR036388">
    <property type="entry name" value="WH-like_DNA-bd_sf"/>
</dbReference>
<dbReference type="PROSITE" id="PS50931">
    <property type="entry name" value="HTH_LYSR"/>
    <property type="match status" value="1"/>
</dbReference>
<dbReference type="FunFam" id="1.10.10.10:FF:000001">
    <property type="entry name" value="LysR family transcriptional regulator"/>
    <property type="match status" value="1"/>
</dbReference>
<protein>
    <submittedName>
        <fullName evidence="7">Transcriptional regulator, LysR family</fullName>
    </submittedName>
</protein>
<evidence type="ECO:0000259" key="6">
    <source>
        <dbReference type="PROSITE" id="PS50931"/>
    </source>
</evidence>
<keyword evidence="8" id="KW-1185">Reference proteome</keyword>
<dbReference type="PANTHER" id="PTHR30537">
    <property type="entry name" value="HTH-TYPE TRANSCRIPTIONAL REGULATOR"/>
    <property type="match status" value="1"/>
</dbReference>
<reference evidence="7 8" key="1">
    <citation type="submission" date="2016-12" db="EMBL/GenBank/DDBJ databases">
        <authorList>
            <person name="Song W.-J."/>
            <person name="Kurnit D.M."/>
        </authorList>
    </citation>
    <scope>NUCLEOTIDE SEQUENCE [LARGE SCALE GENOMIC DNA]</scope>
    <source>
        <strain evidence="7 8">DSM 19599</strain>
    </source>
</reference>
<accession>A0A1M7Z9H3</accession>
<evidence type="ECO:0000313" key="8">
    <source>
        <dbReference type="Proteomes" id="UP000186406"/>
    </source>
</evidence>
<feature type="region of interest" description="Disordered" evidence="5">
    <location>
        <begin position="1"/>
        <end position="25"/>
    </location>
</feature>
<gene>
    <name evidence="7" type="ORF">SAMN02745172_00775</name>
</gene>
<evidence type="ECO:0000256" key="1">
    <source>
        <dbReference type="ARBA" id="ARBA00009437"/>
    </source>
</evidence>
<feature type="domain" description="HTH lysR-type" evidence="6">
    <location>
        <begin position="29"/>
        <end position="86"/>
    </location>
</feature>
<dbReference type="InterPro" id="IPR000847">
    <property type="entry name" value="LysR_HTH_N"/>
</dbReference>